<dbReference type="OrthoDB" id="1822552at2"/>
<accession>U2KVD1</accession>
<proteinExistence type="predicted"/>
<dbReference type="AlphaFoldDB" id="U2KVD1"/>
<keyword evidence="2" id="KW-1185">Reference proteome</keyword>
<dbReference type="eggNOG" id="ENOG50325D3">
    <property type="taxonomic scope" value="Bacteria"/>
</dbReference>
<dbReference type="Proteomes" id="UP000016662">
    <property type="component" value="Unassembled WGS sequence"/>
</dbReference>
<evidence type="ECO:0000313" key="1">
    <source>
        <dbReference type="EMBL" id="ERJ96252.1"/>
    </source>
</evidence>
<evidence type="ECO:0000313" key="2">
    <source>
        <dbReference type="Proteomes" id="UP000016662"/>
    </source>
</evidence>
<comment type="caution">
    <text evidence="1">The sequence shown here is derived from an EMBL/GenBank/DDBJ whole genome shotgun (WGS) entry which is preliminary data.</text>
</comment>
<protein>
    <submittedName>
        <fullName evidence="1">Uncharacterized protein</fullName>
    </submittedName>
</protein>
<dbReference type="STRING" id="411473.RUMCAL_01387"/>
<sequence>MNNNDTAVDKEKAVNGKTMQAMNEQYKNCKTERREYQIGKGRCVIVRHYCGDKDLSEVLYRNAFERAFSEVMTINRTPQTT</sequence>
<dbReference type="PATRIC" id="fig|411473.3.peg.1120"/>
<dbReference type="HOGENOM" id="CLU_2571770_0_0_9"/>
<organism evidence="1 2">
    <name type="scientific">Ruminococcus callidus ATCC 27760</name>
    <dbReference type="NCBI Taxonomy" id="411473"/>
    <lineage>
        <taxon>Bacteria</taxon>
        <taxon>Bacillati</taxon>
        <taxon>Bacillota</taxon>
        <taxon>Clostridia</taxon>
        <taxon>Eubacteriales</taxon>
        <taxon>Oscillospiraceae</taxon>
        <taxon>Ruminococcus</taxon>
    </lineage>
</organism>
<reference evidence="1 2" key="1">
    <citation type="submission" date="2013-07" db="EMBL/GenBank/DDBJ databases">
        <authorList>
            <person name="Weinstock G."/>
            <person name="Sodergren E."/>
            <person name="Wylie T."/>
            <person name="Fulton L."/>
            <person name="Fulton R."/>
            <person name="Fronick C."/>
            <person name="O'Laughlin M."/>
            <person name="Godfrey J."/>
            <person name="Miner T."/>
            <person name="Herter B."/>
            <person name="Appelbaum E."/>
            <person name="Cordes M."/>
            <person name="Lek S."/>
            <person name="Wollam A."/>
            <person name="Pepin K.H."/>
            <person name="Palsikar V.B."/>
            <person name="Mitreva M."/>
            <person name="Wilson R.K."/>
        </authorList>
    </citation>
    <scope>NUCLEOTIDE SEQUENCE [LARGE SCALE GENOMIC DNA]</scope>
    <source>
        <strain evidence="1 2">ATCC 27760</strain>
    </source>
</reference>
<gene>
    <name evidence="1" type="ORF">RUMCAL_01387</name>
</gene>
<dbReference type="RefSeq" id="WP_021682871.1">
    <property type="nucleotide sequence ID" value="NZ_KI260449.1"/>
</dbReference>
<name>U2KVD1_9FIRM</name>
<dbReference type="EMBL" id="AWVF01000175">
    <property type="protein sequence ID" value="ERJ96252.1"/>
    <property type="molecule type" value="Genomic_DNA"/>
</dbReference>